<dbReference type="HOGENOM" id="CLU_009819_1_0_1"/>
<gene>
    <name evidence="10" type="ORF">TCM_034700</name>
</gene>
<dbReference type="Gene3D" id="3.40.630.30">
    <property type="match status" value="1"/>
</dbReference>
<evidence type="ECO:0000256" key="5">
    <source>
        <dbReference type="ARBA" id="ARBA00023242"/>
    </source>
</evidence>
<evidence type="ECO:0000259" key="9">
    <source>
        <dbReference type="PROSITE" id="PS51186"/>
    </source>
</evidence>
<dbReference type="Pfam" id="PF23209">
    <property type="entry name" value="IDM1_C"/>
    <property type="match status" value="1"/>
</dbReference>
<evidence type="ECO:0000313" key="11">
    <source>
        <dbReference type="Proteomes" id="UP000026915"/>
    </source>
</evidence>
<dbReference type="GO" id="GO:0006357">
    <property type="term" value="P:regulation of transcription by RNA polymerase II"/>
    <property type="evidence" value="ECO:0000318"/>
    <property type="project" value="GO_Central"/>
</dbReference>
<dbReference type="Proteomes" id="UP000026915">
    <property type="component" value="Chromosome 8"/>
</dbReference>
<feature type="region of interest" description="Disordered" evidence="7">
    <location>
        <begin position="115"/>
        <end position="184"/>
    </location>
</feature>
<dbReference type="CDD" id="cd15532">
    <property type="entry name" value="PHD2_CHD_II"/>
    <property type="match status" value="1"/>
</dbReference>
<reference evidence="10 11" key="1">
    <citation type="journal article" date="2013" name="Genome Biol.">
        <title>The genome sequence of the most widely cultivated cacao type and its use to identify candidate genes regulating pod color.</title>
        <authorList>
            <person name="Motamayor J.C."/>
            <person name="Mockaitis K."/>
            <person name="Schmutz J."/>
            <person name="Haiminen N."/>
            <person name="Iii D.L."/>
            <person name="Cornejo O."/>
            <person name="Findley S.D."/>
            <person name="Zheng P."/>
            <person name="Utro F."/>
            <person name="Royaert S."/>
            <person name="Saski C."/>
            <person name="Jenkins J."/>
            <person name="Podicheti R."/>
            <person name="Zhao M."/>
            <person name="Scheffler B.E."/>
            <person name="Stack J.C."/>
            <person name="Feltus F.A."/>
            <person name="Mustiga G.M."/>
            <person name="Amores F."/>
            <person name="Phillips W."/>
            <person name="Marelli J.P."/>
            <person name="May G.D."/>
            <person name="Shapiro H."/>
            <person name="Ma J."/>
            <person name="Bustamante C.D."/>
            <person name="Schnell R.J."/>
            <person name="Main D."/>
            <person name="Gilbert D."/>
            <person name="Parida L."/>
            <person name="Kuhn D.N."/>
        </authorList>
    </citation>
    <scope>NUCLEOTIDE SEQUENCE [LARGE SCALE GENOMIC DNA]</scope>
    <source>
        <strain evidence="11">cv. Matina 1-6</strain>
    </source>
</reference>
<dbReference type="InterPro" id="IPR016181">
    <property type="entry name" value="Acyl_CoA_acyltransferase"/>
</dbReference>
<dbReference type="InterPro" id="IPR054292">
    <property type="entry name" value="DUF7028"/>
</dbReference>
<dbReference type="PANTHER" id="PTHR46309">
    <property type="entry name" value="PHD FINGER PROTEIN 12"/>
    <property type="match status" value="1"/>
</dbReference>
<dbReference type="InParanoid" id="A0A061FGB4"/>
<evidence type="ECO:0000256" key="3">
    <source>
        <dbReference type="ARBA" id="ARBA00022771"/>
    </source>
</evidence>
<keyword evidence="2" id="KW-0479">Metal-binding</keyword>
<evidence type="ECO:0000256" key="7">
    <source>
        <dbReference type="SAM" id="MobiDB-lite"/>
    </source>
</evidence>
<proteinExistence type="predicted"/>
<keyword evidence="11" id="KW-1185">Reference proteome</keyword>
<evidence type="ECO:0000256" key="2">
    <source>
        <dbReference type="ARBA" id="ARBA00022723"/>
    </source>
</evidence>
<name>A0A061FGB4_THECC</name>
<evidence type="ECO:0000256" key="4">
    <source>
        <dbReference type="ARBA" id="ARBA00022833"/>
    </source>
</evidence>
<dbReference type="InterPro" id="IPR042163">
    <property type="entry name" value="PHF12"/>
</dbReference>
<dbReference type="InterPro" id="IPR032308">
    <property type="entry name" value="TDBD"/>
</dbReference>
<evidence type="ECO:0000256" key="1">
    <source>
        <dbReference type="ARBA" id="ARBA00004123"/>
    </source>
</evidence>
<sequence length="651" mass="73560">MGEKKRSKEVFNAFIHVGSAMIPFEAEFCPEAVVRWYHEGSTPGMKSSRQLSLKAKKHLSAMGWSFWYAPKNGRHELRYKSPNGKVYYSLKTACKSCIDGDGRKEEIRVRVRARAQDLEPKKPRKRKSLSQEYQLSGELVQPNPPKRGKKLKKQEKSRENQTNPRVQRSSKRVREGPLPHSSHHQPRTILSWLIDNNGVSPLAKVYYRNKAGDPLMKGRITRDGIQCDCCFRVFGLTAFEAHAGSNNHRPAANIMLDDGSGRSLSNCQRQVRDSMIKGSKAQSPQTVKGNSYEHENDGLCSVCCYGGELICCDRCPSAFHVNCLGLKEVPDGDWFCPSCCCGICGIGHLSDDSFLTCQQCERKFHVGCPRKKQSSDLKNDQTGKNQFCSHSCGQVFSGLQKLTGKPIPVGNNLTWTLLKSVGCFDSDTDHALGVEASAENHSKLSVALDVMHECFEPSKDVYTGRDLVEDVIFSRGSKLKRVNFKGFYTVILEENDELVTVATVRVYGDRVAEMPLVATRFSHRRRGMCRVLVDELEKNLMKFGVEKLVLPAVPAMVDTWTKNFGFSQMTDEERSKLLQYTFLDFQGTIMCQKLLKTLKDFLASFSGSFHISAALLEKNSNLSRRIWNQTVTSIPPQWQQNYHQRKPYLKH</sequence>
<protein>
    <submittedName>
        <fullName evidence="10">PHD finger transcription factor</fullName>
    </submittedName>
</protein>
<dbReference type="InterPro" id="IPR001965">
    <property type="entry name" value="Znf_PHD"/>
</dbReference>
<organism evidence="10 11">
    <name type="scientific">Theobroma cacao</name>
    <name type="common">Cacao</name>
    <name type="synonym">Cocoa</name>
    <dbReference type="NCBI Taxonomy" id="3641"/>
    <lineage>
        <taxon>Eukaryota</taxon>
        <taxon>Viridiplantae</taxon>
        <taxon>Streptophyta</taxon>
        <taxon>Embryophyta</taxon>
        <taxon>Tracheophyta</taxon>
        <taxon>Spermatophyta</taxon>
        <taxon>Magnoliopsida</taxon>
        <taxon>eudicotyledons</taxon>
        <taxon>Gunneridae</taxon>
        <taxon>Pentapetalae</taxon>
        <taxon>rosids</taxon>
        <taxon>malvids</taxon>
        <taxon>Malvales</taxon>
        <taxon>Malvaceae</taxon>
        <taxon>Byttnerioideae</taxon>
        <taxon>Theobroma</taxon>
    </lineage>
</organism>
<dbReference type="InterPro" id="IPR011011">
    <property type="entry name" value="Znf_FYVE_PHD"/>
</dbReference>
<dbReference type="Pfam" id="PF22970">
    <property type="entry name" value="DUF7028"/>
    <property type="match status" value="1"/>
</dbReference>
<dbReference type="GO" id="GO:0008270">
    <property type="term" value="F:zinc ion binding"/>
    <property type="evidence" value="ECO:0007669"/>
    <property type="project" value="UniProtKB-KW"/>
</dbReference>
<keyword evidence="3 6" id="KW-0863">Zinc-finger</keyword>
<keyword evidence="5" id="KW-0539">Nucleus</keyword>
<dbReference type="EMBL" id="CM001886">
    <property type="protein sequence ID" value="EOY15722.1"/>
    <property type="molecule type" value="Genomic_DNA"/>
</dbReference>
<feature type="domain" description="PHD-type" evidence="8">
    <location>
        <begin position="297"/>
        <end position="342"/>
    </location>
</feature>
<dbReference type="GO" id="GO:0003714">
    <property type="term" value="F:transcription corepressor activity"/>
    <property type="evidence" value="ECO:0000318"/>
    <property type="project" value="GO_Central"/>
</dbReference>
<dbReference type="PROSITE" id="PS51186">
    <property type="entry name" value="GNAT"/>
    <property type="match status" value="1"/>
</dbReference>
<dbReference type="InterPro" id="IPR000182">
    <property type="entry name" value="GNAT_dom"/>
</dbReference>
<dbReference type="GO" id="GO:0005634">
    <property type="term" value="C:nucleus"/>
    <property type="evidence" value="ECO:0000318"/>
    <property type="project" value="GO_Central"/>
</dbReference>
<dbReference type="Gene3D" id="3.30.40.10">
    <property type="entry name" value="Zinc/RING finger domain, C3HC4 (zinc finger)"/>
    <property type="match status" value="1"/>
</dbReference>
<dbReference type="InterPro" id="IPR056511">
    <property type="entry name" value="IDM1_C"/>
</dbReference>
<dbReference type="eggNOG" id="ENOG502QTVY">
    <property type="taxonomic scope" value="Eukaryota"/>
</dbReference>
<accession>A0A061FGB4</accession>
<dbReference type="PANTHER" id="PTHR46309:SF12">
    <property type="entry name" value="GB|AAC80581.1"/>
    <property type="match status" value="1"/>
</dbReference>
<dbReference type="InterPro" id="IPR019787">
    <property type="entry name" value="Znf_PHD-finger"/>
</dbReference>
<dbReference type="SUPFAM" id="SSF57903">
    <property type="entry name" value="FYVE/PHD zinc finger"/>
    <property type="match status" value="1"/>
</dbReference>
<dbReference type="SUPFAM" id="SSF55729">
    <property type="entry name" value="Acyl-CoA N-acyltransferases (Nat)"/>
    <property type="match status" value="1"/>
</dbReference>
<dbReference type="Pfam" id="PF00628">
    <property type="entry name" value="PHD"/>
    <property type="match status" value="1"/>
</dbReference>
<comment type="subcellular location">
    <subcellularLocation>
        <location evidence="1">Nucleus</location>
    </subcellularLocation>
</comment>
<dbReference type="Pfam" id="PF16135">
    <property type="entry name" value="TDBD"/>
    <property type="match status" value="1"/>
</dbReference>
<dbReference type="AlphaFoldDB" id="A0A061FGB4"/>
<dbReference type="STRING" id="3641.A0A061FGB4"/>
<feature type="domain" description="N-acetyltransferase" evidence="9">
    <location>
        <begin position="434"/>
        <end position="595"/>
    </location>
</feature>
<dbReference type="Gramene" id="EOY15722">
    <property type="protein sequence ID" value="EOY15722"/>
    <property type="gene ID" value="TCM_034700"/>
</dbReference>
<dbReference type="GO" id="GO:0016747">
    <property type="term" value="F:acyltransferase activity, transferring groups other than amino-acyl groups"/>
    <property type="evidence" value="ECO:0007669"/>
    <property type="project" value="InterPro"/>
</dbReference>
<evidence type="ECO:0000313" key="10">
    <source>
        <dbReference type="EMBL" id="EOY15722.1"/>
    </source>
</evidence>
<evidence type="ECO:0000256" key="6">
    <source>
        <dbReference type="PROSITE-ProRule" id="PRU00146"/>
    </source>
</evidence>
<dbReference type="PROSITE" id="PS50016">
    <property type="entry name" value="ZF_PHD_2"/>
    <property type="match status" value="1"/>
</dbReference>
<dbReference type="OMA" id="MVISCEQ"/>
<evidence type="ECO:0000259" key="8">
    <source>
        <dbReference type="PROSITE" id="PS50016"/>
    </source>
</evidence>
<dbReference type="SMART" id="SM00249">
    <property type="entry name" value="PHD"/>
    <property type="match status" value="2"/>
</dbReference>
<dbReference type="InterPro" id="IPR013083">
    <property type="entry name" value="Znf_RING/FYVE/PHD"/>
</dbReference>
<dbReference type="CDD" id="cd04301">
    <property type="entry name" value="NAT_SF"/>
    <property type="match status" value="1"/>
</dbReference>
<keyword evidence="4" id="KW-0862">Zinc</keyword>